<sequence>MQKAINREELQDHDCKWSPHKHDRYDVIAMGHRSPVAPYNPSSEDKDRSRLGIFYHNTQTNLFRKTPKDYVET</sequence>
<accession>A0A2Z4AD91</accession>
<reference evidence="1 2" key="1">
    <citation type="submission" date="2018-06" db="EMBL/GenBank/DDBJ databases">
        <title>Draft Genome Sequence of a Novel Marine Bacterium Related to the Verrucomicrobia.</title>
        <authorList>
            <person name="Vosseberg J."/>
            <person name="Martijn J."/>
            <person name="Ettema T.J.G."/>
        </authorList>
    </citation>
    <scope>NUCLEOTIDE SEQUENCE [LARGE SCALE GENOMIC DNA]</scope>
    <source>
        <strain evidence="1">TARA_B100001123</strain>
    </source>
</reference>
<evidence type="ECO:0000313" key="2">
    <source>
        <dbReference type="Proteomes" id="UP000247465"/>
    </source>
</evidence>
<evidence type="ECO:0000313" key="1">
    <source>
        <dbReference type="EMBL" id="AWT58838.1"/>
    </source>
</evidence>
<protein>
    <submittedName>
        <fullName evidence="1">Uncharacterized protein</fullName>
    </submittedName>
</protein>
<dbReference type="AlphaFoldDB" id="A0A2Z4AD91"/>
<gene>
    <name evidence="1" type="ORF">DF168_00010</name>
</gene>
<dbReference type="EMBL" id="CP029803">
    <property type="protein sequence ID" value="AWT58838.1"/>
    <property type="molecule type" value="Genomic_DNA"/>
</dbReference>
<dbReference type="KEGG" id="mtar:DF168_00010"/>
<organism evidence="1 2">
    <name type="scientific">Candidatus Moanibacter tarae</name>
    <dbReference type="NCBI Taxonomy" id="2200854"/>
    <lineage>
        <taxon>Bacteria</taxon>
        <taxon>Pseudomonadati</taxon>
        <taxon>Verrucomicrobiota</taxon>
        <taxon>Opitutia</taxon>
        <taxon>Puniceicoccales</taxon>
        <taxon>Puniceicoccales incertae sedis</taxon>
        <taxon>Candidatus Moanibacter</taxon>
    </lineage>
</organism>
<name>A0A2Z4AD91_9BACT</name>
<dbReference type="Proteomes" id="UP000247465">
    <property type="component" value="Chromosome"/>
</dbReference>
<proteinExistence type="predicted"/>